<keyword evidence="2" id="KW-0479">Metal-binding</keyword>
<evidence type="ECO:0000313" key="7">
    <source>
        <dbReference type="Proteomes" id="UP000256845"/>
    </source>
</evidence>
<dbReference type="RefSeq" id="WP_115935505.1">
    <property type="nucleotide sequence ID" value="NZ_QRDW01000001.1"/>
</dbReference>
<sequence>MTMTGECLCGAVKFEAEDVETHYHACHCDTCRHWSGPAMAVAVGKVTFQGEENIKAYQSSEWAERGFCQECGTHLFYRLKETGQTIVWVGAFDDKSPFKLSGEIYVDSKPDGYAFQGDHPRLTQREFLESIGAIVET</sequence>
<evidence type="ECO:0000256" key="1">
    <source>
        <dbReference type="ARBA" id="ARBA00005495"/>
    </source>
</evidence>
<dbReference type="GO" id="GO:0016846">
    <property type="term" value="F:carbon-sulfur lyase activity"/>
    <property type="evidence" value="ECO:0007669"/>
    <property type="project" value="InterPro"/>
</dbReference>
<dbReference type="PANTHER" id="PTHR33337">
    <property type="entry name" value="GFA DOMAIN-CONTAINING PROTEIN"/>
    <property type="match status" value="1"/>
</dbReference>
<evidence type="ECO:0000256" key="4">
    <source>
        <dbReference type="ARBA" id="ARBA00023239"/>
    </source>
</evidence>
<evidence type="ECO:0000313" key="6">
    <source>
        <dbReference type="EMBL" id="RED53839.1"/>
    </source>
</evidence>
<reference evidence="6 7" key="1">
    <citation type="submission" date="2018-07" db="EMBL/GenBank/DDBJ databases">
        <title>Genomic Encyclopedia of Type Strains, Phase III (KMG-III): the genomes of soil and plant-associated and newly described type strains.</title>
        <authorList>
            <person name="Whitman W."/>
        </authorList>
    </citation>
    <scope>NUCLEOTIDE SEQUENCE [LARGE SCALE GENOMIC DNA]</scope>
    <source>
        <strain evidence="6 7">CECT 8488</strain>
    </source>
</reference>
<protein>
    <recommendedName>
        <fullName evidence="5">CENP-V/GFA domain-containing protein</fullName>
    </recommendedName>
</protein>
<name>A0A3D9HWP7_9PROT</name>
<dbReference type="EMBL" id="QRDW01000001">
    <property type="protein sequence ID" value="RED53839.1"/>
    <property type="molecule type" value="Genomic_DNA"/>
</dbReference>
<dbReference type="GO" id="GO:0046872">
    <property type="term" value="F:metal ion binding"/>
    <property type="evidence" value="ECO:0007669"/>
    <property type="project" value="UniProtKB-KW"/>
</dbReference>
<dbReference type="Pfam" id="PF04828">
    <property type="entry name" value="GFA"/>
    <property type="match status" value="1"/>
</dbReference>
<dbReference type="InterPro" id="IPR011057">
    <property type="entry name" value="Mss4-like_sf"/>
</dbReference>
<dbReference type="InterPro" id="IPR006913">
    <property type="entry name" value="CENP-V/GFA"/>
</dbReference>
<dbReference type="SUPFAM" id="SSF51316">
    <property type="entry name" value="Mss4-like"/>
    <property type="match status" value="1"/>
</dbReference>
<comment type="caution">
    <text evidence="6">The sequence shown here is derived from an EMBL/GenBank/DDBJ whole genome shotgun (WGS) entry which is preliminary data.</text>
</comment>
<feature type="domain" description="CENP-V/GFA" evidence="5">
    <location>
        <begin position="3"/>
        <end position="114"/>
    </location>
</feature>
<evidence type="ECO:0000256" key="2">
    <source>
        <dbReference type="ARBA" id="ARBA00022723"/>
    </source>
</evidence>
<dbReference type="AlphaFoldDB" id="A0A3D9HWP7"/>
<comment type="similarity">
    <text evidence="1">Belongs to the Gfa family.</text>
</comment>
<evidence type="ECO:0000259" key="5">
    <source>
        <dbReference type="PROSITE" id="PS51891"/>
    </source>
</evidence>
<accession>A0A3D9HWP7</accession>
<dbReference type="PANTHER" id="PTHR33337:SF40">
    <property type="entry name" value="CENP-V_GFA DOMAIN-CONTAINING PROTEIN-RELATED"/>
    <property type="match status" value="1"/>
</dbReference>
<organism evidence="6 7">
    <name type="scientific">Aestuariispira insulae</name>
    <dbReference type="NCBI Taxonomy" id="1461337"/>
    <lineage>
        <taxon>Bacteria</taxon>
        <taxon>Pseudomonadati</taxon>
        <taxon>Pseudomonadota</taxon>
        <taxon>Alphaproteobacteria</taxon>
        <taxon>Rhodospirillales</taxon>
        <taxon>Kiloniellaceae</taxon>
        <taxon>Aestuariispira</taxon>
    </lineage>
</organism>
<dbReference type="OrthoDB" id="9807246at2"/>
<dbReference type="Proteomes" id="UP000256845">
    <property type="component" value="Unassembled WGS sequence"/>
</dbReference>
<evidence type="ECO:0000256" key="3">
    <source>
        <dbReference type="ARBA" id="ARBA00022833"/>
    </source>
</evidence>
<keyword evidence="7" id="KW-1185">Reference proteome</keyword>
<keyword evidence="3" id="KW-0862">Zinc</keyword>
<dbReference type="PROSITE" id="PS51891">
    <property type="entry name" value="CENP_V_GFA"/>
    <property type="match status" value="1"/>
</dbReference>
<proteinExistence type="inferred from homology"/>
<gene>
    <name evidence="6" type="ORF">DFP90_101638</name>
</gene>
<keyword evidence="4" id="KW-0456">Lyase</keyword>
<dbReference type="Gene3D" id="3.90.1590.10">
    <property type="entry name" value="glutathione-dependent formaldehyde- activating enzyme (gfa)"/>
    <property type="match status" value="1"/>
</dbReference>